<keyword evidence="7" id="KW-0812">Transmembrane</keyword>
<dbReference type="STRING" id="211114.SAMN04489726_5679"/>
<evidence type="ECO:0000256" key="6">
    <source>
        <dbReference type="SAM" id="MobiDB-lite"/>
    </source>
</evidence>
<dbReference type="InterPro" id="IPR013126">
    <property type="entry name" value="Hsp_70_fam"/>
</dbReference>
<keyword evidence="9" id="KW-1185">Reference proteome</keyword>
<dbReference type="Gene3D" id="3.30.420.40">
    <property type="match status" value="2"/>
</dbReference>
<evidence type="ECO:0000256" key="1">
    <source>
        <dbReference type="ARBA" id="ARBA00007381"/>
    </source>
</evidence>
<dbReference type="eggNOG" id="COG0443">
    <property type="taxonomic scope" value="Bacteria"/>
</dbReference>
<dbReference type="PROSITE" id="PS01036">
    <property type="entry name" value="HSP70_3"/>
    <property type="match status" value="1"/>
</dbReference>
<dbReference type="Pfam" id="PF00012">
    <property type="entry name" value="HSP70"/>
    <property type="match status" value="1"/>
</dbReference>
<dbReference type="InterPro" id="IPR018181">
    <property type="entry name" value="Heat_shock_70_CS"/>
</dbReference>
<dbReference type="PANTHER" id="PTHR42749:SF1">
    <property type="entry name" value="CELL SHAPE-DETERMINING PROTEIN MREB"/>
    <property type="match status" value="1"/>
</dbReference>
<feature type="compositionally biased region" description="Low complexity" evidence="6">
    <location>
        <begin position="468"/>
        <end position="477"/>
    </location>
</feature>
<keyword evidence="4" id="KW-0346">Stress response</keyword>
<sequence length="626" mass="65569">MRVRELSVDFGTSNTVAAVRTAPGLPPRLLSVDGWPVLPSAVWLAPDGALVVGRDAERQARLDPSRYEPNPKRRIDDVEVLLGDRVIPVVELIAAVLRRVADEARRQLGGEPDRVVLTHPADWRLIRCNTLRAAARAAGWSVPVQLLAEPVAAAAHFAENGAVVQPGQALVVYDLGGGTTDTAVVQRVGENDWQVLAEAGLSDVGGTDFDQALAEHVRAVADRDHPLWTEIRRPGTAAARRAARTLADDIRAGKEALSRYPQTDIPLPDPLPDAHVTRAELEALVRPGIERTVSMLSGTIASSGLDRSRFAGIYLVGGGTRMPLVAQVISERLGVLPVAVESPESTVVVGALSIPPMQDATDPQERYPHQPGHPGYQGHQAQPLPPAHPLTPPAPVPAMSMSMPPPGQSTIPRRNRGKLIGIGMGVLGLGALAVVAVLMIVNGSRGNLPSGVAGSSTPGAPIPPAPPSSSSEVAPGGDKNAPFGSDAELRAFAGKAVDRAQSCKKYSSPAVDLVLRARTQVQCEYKVEGQGQPLTASFFATDTAGSCATFAGSFAIAAQAGGQGQWSGGGRSGTWHDYTVAAVQASTTIYQDSGGKLCGVVESQEGAGVPVEVVHRFWETQVKPGV</sequence>
<dbReference type="EMBL" id="LT629701">
    <property type="protein sequence ID" value="SDN24164.1"/>
    <property type="molecule type" value="Genomic_DNA"/>
</dbReference>
<evidence type="ECO:0000313" key="8">
    <source>
        <dbReference type="EMBL" id="SDN24164.1"/>
    </source>
</evidence>
<reference evidence="8 9" key="1">
    <citation type="submission" date="2016-10" db="EMBL/GenBank/DDBJ databases">
        <authorList>
            <person name="de Groot N.N."/>
        </authorList>
    </citation>
    <scope>NUCLEOTIDE SEQUENCE [LARGE SCALE GENOMIC DNA]</scope>
    <source>
        <strain evidence="8 9">DSM 44149</strain>
    </source>
</reference>
<dbReference type="PANTHER" id="PTHR42749">
    <property type="entry name" value="CELL SHAPE-DETERMINING PROTEIN MREB"/>
    <property type="match status" value="1"/>
</dbReference>
<organism evidence="8 9">
    <name type="scientific">Allokutzneria albata</name>
    <name type="common">Kibdelosporangium albatum</name>
    <dbReference type="NCBI Taxonomy" id="211114"/>
    <lineage>
        <taxon>Bacteria</taxon>
        <taxon>Bacillati</taxon>
        <taxon>Actinomycetota</taxon>
        <taxon>Actinomycetes</taxon>
        <taxon>Pseudonocardiales</taxon>
        <taxon>Pseudonocardiaceae</taxon>
        <taxon>Allokutzneria</taxon>
    </lineage>
</organism>
<dbReference type="AlphaFoldDB" id="A0A1G9ZSK4"/>
<evidence type="ECO:0000256" key="5">
    <source>
        <dbReference type="ARBA" id="ARBA00023186"/>
    </source>
</evidence>
<comment type="similarity">
    <text evidence="1">Belongs to the heat shock protein 70 family.</text>
</comment>
<dbReference type="Gene3D" id="3.90.640.10">
    <property type="entry name" value="Actin, Chain A, domain 4"/>
    <property type="match status" value="1"/>
</dbReference>
<evidence type="ECO:0000256" key="2">
    <source>
        <dbReference type="ARBA" id="ARBA00022741"/>
    </source>
</evidence>
<feature type="region of interest" description="Disordered" evidence="6">
    <location>
        <begin position="450"/>
        <end position="481"/>
    </location>
</feature>
<keyword evidence="7" id="KW-0472">Membrane</keyword>
<keyword evidence="2" id="KW-0547">Nucleotide-binding</keyword>
<keyword evidence="3" id="KW-0067">ATP-binding</keyword>
<feature type="region of interest" description="Disordered" evidence="6">
    <location>
        <begin position="356"/>
        <end position="414"/>
    </location>
</feature>
<dbReference type="InterPro" id="IPR043129">
    <property type="entry name" value="ATPase_NBD"/>
</dbReference>
<evidence type="ECO:0000256" key="7">
    <source>
        <dbReference type="SAM" id="Phobius"/>
    </source>
</evidence>
<dbReference type="Proteomes" id="UP000183376">
    <property type="component" value="Chromosome I"/>
</dbReference>
<dbReference type="GO" id="GO:0140662">
    <property type="term" value="F:ATP-dependent protein folding chaperone"/>
    <property type="evidence" value="ECO:0007669"/>
    <property type="project" value="InterPro"/>
</dbReference>
<evidence type="ECO:0000256" key="4">
    <source>
        <dbReference type="ARBA" id="ARBA00023016"/>
    </source>
</evidence>
<evidence type="ECO:0000313" key="9">
    <source>
        <dbReference type="Proteomes" id="UP000183376"/>
    </source>
</evidence>
<feature type="compositionally biased region" description="Pro residues" evidence="6">
    <location>
        <begin position="383"/>
        <end position="396"/>
    </location>
</feature>
<dbReference type="SUPFAM" id="SSF53067">
    <property type="entry name" value="Actin-like ATPase domain"/>
    <property type="match status" value="2"/>
</dbReference>
<accession>A0A1G9ZSK4</accession>
<feature type="transmembrane region" description="Helical" evidence="7">
    <location>
        <begin position="419"/>
        <end position="441"/>
    </location>
</feature>
<evidence type="ECO:0000256" key="3">
    <source>
        <dbReference type="ARBA" id="ARBA00022840"/>
    </source>
</evidence>
<gene>
    <name evidence="8" type="ORF">SAMN04489726_5679</name>
</gene>
<protein>
    <submittedName>
        <fullName evidence="8">Hsp70 protein</fullName>
    </submittedName>
</protein>
<keyword evidence="7" id="KW-1133">Transmembrane helix</keyword>
<dbReference type="GO" id="GO:0005524">
    <property type="term" value="F:ATP binding"/>
    <property type="evidence" value="ECO:0007669"/>
    <property type="project" value="UniProtKB-KW"/>
</dbReference>
<proteinExistence type="inferred from homology"/>
<keyword evidence="5" id="KW-0143">Chaperone</keyword>
<name>A0A1G9ZSK4_ALLAB</name>